<reference evidence="4 5" key="1">
    <citation type="submission" date="2017-06" db="EMBL/GenBank/DDBJ databases">
        <authorList>
            <consortium name="Pathogen Informatics"/>
        </authorList>
    </citation>
    <scope>NUCLEOTIDE SEQUENCE [LARGE SCALE GENOMIC DNA]</scope>
    <source>
        <strain evidence="4 5">NCTC11865</strain>
    </source>
</reference>
<dbReference type="Proteomes" id="UP000215332">
    <property type="component" value="Chromosome 1"/>
</dbReference>
<dbReference type="RefSeq" id="WP_065860802.1">
    <property type="nucleotide sequence ID" value="NZ_LT906441.1"/>
</dbReference>
<evidence type="ECO:0000259" key="3">
    <source>
        <dbReference type="PROSITE" id="PS50006"/>
    </source>
</evidence>
<organism evidence="4 5">
    <name type="scientific">Cutibacterium granulosum</name>
    <dbReference type="NCBI Taxonomy" id="33011"/>
    <lineage>
        <taxon>Bacteria</taxon>
        <taxon>Bacillati</taxon>
        <taxon>Actinomycetota</taxon>
        <taxon>Actinomycetes</taxon>
        <taxon>Propionibacteriales</taxon>
        <taxon>Propionibacteriaceae</taxon>
        <taxon>Cutibacterium</taxon>
    </lineage>
</organism>
<feature type="region of interest" description="Disordered" evidence="2">
    <location>
        <begin position="182"/>
        <end position="247"/>
    </location>
</feature>
<dbReference type="CDD" id="cd00060">
    <property type="entry name" value="FHA"/>
    <property type="match status" value="1"/>
</dbReference>
<evidence type="ECO:0000256" key="1">
    <source>
        <dbReference type="ARBA" id="ARBA00022553"/>
    </source>
</evidence>
<sequence length="382" mass="40602">MTQSFGAWRASYTPGSWVVLAGASSLVIMQPAAPRHAELVASIWDQVVQAADVEDLVSTLTTIGLSQMPSMAMFFWRGRNMWSLARGSVVVRDSQGDVVNSGEGLLTWNETVLDPSVIRVEMDEEGAEGLEMPLMLGVAMASMVTIDATGANQVLRIAGDQPRSADHQPSSGEDSFFDHADQILDDEPPAGCSLGASTSTGTHLTPLPSADESDLDAPMPARSMDSSPSPEPEETGGSSDEQGSTVPTDEDVAELFGNTNEESWDDEPAPRGRPVLISSTGEQADLDGPVLVGRAPSTENDDADIALMKVHSPAHDISRSHAMIAPSRWGFDVIDMDSTNGTVVEHPDGEEIYVDPGRTVGISAADTIQIGDGVTLHIEYWD</sequence>
<keyword evidence="1" id="KW-0597">Phosphoprotein</keyword>
<evidence type="ECO:0000313" key="5">
    <source>
        <dbReference type="Proteomes" id="UP000215332"/>
    </source>
</evidence>
<dbReference type="EMBL" id="LT906441">
    <property type="protein sequence ID" value="SNV31729.1"/>
    <property type="molecule type" value="Genomic_DNA"/>
</dbReference>
<accession>A0A239WC01</accession>
<dbReference type="eggNOG" id="COG1716">
    <property type="taxonomic scope" value="Bacteria"/>
</dbReference>
<dbReference type="AlphaFoldDB" id="A0A239WC01"/>
<evidence type="ECO:0000313" key="4">
    <source>
        <dbReference type="EMBL" id="SNV31729.1"/>
    </source>
</evidence>
<dbReference type="KEGG" id="cgrn:4412665_00663"/>
<gene>
    <name evidence="4" type="ORF">SAMEA4412665_00663</name>
</gene>
<feature type="compositionally biased region" description="Polar residues" evidence="2">
    <location>
        <begin position="236"/>
        <end position="247"/>
    </location>
</feature>
<proteinExistence type="predicted"/>
<evidence type="ECO:0000256" key="2">
    <source>
        <dbReference type="SAM" id="MobiDB-lite"/>
    </source>
</evidence>
<dbReference type="SUPFAM" id="SSF49879">
    <property type="entry name" value="SMAD/FHA domain"/>
    <property type="match status" value="1"/>
</dbReference>
<dbReference type="PROSITE" id="PS50006">
    <property type="entry name" value="FHA_DOMAIN"/>
    <property type="match status" value="1"/>
</dbReference>
<dbReference type="Pfam" id="PF00498">
    <property type="entry name" value="FHA"/>
    <property type="match status" value="1"/>
</dbReference>
<feature type="domain" description="FHA" evidence="3">
    <location>
        <begin position="290"/>
        <end position="345"/>
    </location>
</feature>
<feature type="region of interest" description="Disordered" evidence="2">
    <location>
        <begin position="259"/>
        <end position="287"/>
    </location>
</feature>
<dbReference type="Gene3D" id="2.60.200.20">
    <property type="match status" value="1"/>
</dbReference>
<name>A0A239WC01_9ACTN</name>
<dbReference type="InterPro" id="IPR008984">
    <property type="entry name" value="SMAD_FHA_dom_sf"/>
</dbReference>
<dbReference type="InterPro" id="IPR000253">
    <property type="entry name" value="FHA_dom"/>
</dbReference>
<protein>
    <submittedName>
        <fullName evidence="4">FHA domain</fullName>
    </submittedName>
</protein>